<evidence type="ECO:0000313" key="8">
    <source>
        <dbReference type="Proteomes" id="UP000220246"/>
    </source>
</evidence>
<dbReference type="PRINTS" id="PR01023">
    <property type="entry name" value="NAFLGMOTY"/>
</dbReference>
<sequence length="258" mass="27386">MHSSLCIPGALEQRFCISIPVHSTQQLLLTEKTLRARTAWLLALTSSALALSGCSAPAPTPTTQAPTNTTRNTAVGAAVGAVAGAGVAHATGGKAAVGAVAGAAVGGTVAYLWSRNMERQRLELERATKGTGVKVSRTDDNRLKMVFPADITFNSHSAELQPQARTLLGRFADSLKRHPTTHVLIVGHADSSGGPHINDPLSKDRANAARNYIFQQKVMGPRIQTEGRGAREPVASNDTPAGRAKNRRVEVFVMEQRR</sequence>
<dbReference type="Pfam" id="PF13488">
    <property type="entry name" value="Gly-zipper_Omp"/>
    <property type="match status" value="1"/>
</dbReference>
<protein>
    <submittedName>
        <fullName evidence="7">OmpA family protein</fullName>
    </submittedName>
</protein>
<dbReference type="PANTHER" id="PTHR30329:SF21">
    <property type="entry name" value="LIPOPROTEIN YIAD-RELATED"/>
    <property type="match status" value="1"/>
</dbReference>
<keyword evidence="8" id="KW-1185">Reference proteome</keyword>
<dbReference type="CDD" id="cd07185">
    <property type="entry name" value="OmpA_C-like"/>
    <property type="match status" value="1"/>
</dbReference>
<keyword evidence="2 4" id="KW-0472">Membrane</keyword>
<dbReference type="STRING" id="1219032.GCA_001515545_02837"/>
<accession>A0A2A7UTS7</accession>
<dbReference type="InterPro" id="IPR039567">
    <property type="entry name" value="Gly-zipper"/>
</dbReference>
<dbReference type="InterPro" id="IPR050330">
    <property type="entry name" value="Bact_OuterMem_StrucFunc"/>
</dbReference>
<name>A0A2A7UTS7_COMTR</name>
<evidence type="ECO:0000259" key="6">
    <source>
        <dbReference type="PROSITE" id="PS51123"/>
    </source>
</evidence>
<dbReference type="OrthoDB" id="9782229at2"/>
<gene>
    <name evidence="7" type="ORF">CRM82_08815</name>
</gene>
<comment type="subcellular location">
    <subcellularLocation>
        <location evidence="1">Cell outer membrane</location>
    </subcellularLocation>
</comment>
<dbReference type="PRINTS" id="PR01021">
    <property type="entry name" value="OMPADOMAIN"/>
</dbReference>
<comment type="caution">
    <text evidence="7">The sequence shown here is derived from an EMBL/GenBank/DDBJ whole genome shotgun (WGS) entry which is preliminary data.</text>
</comment>
<feature type="region of interest" description="Disordered" evidence="5">
    <location>
        <begin position="224"/>
        <end position="243"/>
    </location>
</feature>
<evidence type="ECO:0000256" key="4">
    <source>
        <dbReference type="PROSITE-ProRule" id="PRU00473"/>
    </source>
</evidence>
<proteinExistence type="predicted"/>
<dbReference type="Pfam" id="PF00691">
    <property type="entry name" value="OmpA"/>
    <property type="match status" value="1"/>
</dbReference>
<dbReference type="SUPFAM" id="SSF103088">
    <property type="entry name" value="OmpA-like"/>
    <property type="match status" value="1"/>
</dbReference>
<dbReference type="EMBL" id="PDEA01000001">
    <property type="protein sequence ID" value="PEH88690.1"/>
    <property type="molecule type" value="Genomic_DNA"/>
</dbReference>
<evidence type="ECO:0000256" key="2">
    <source>
        <dbReference type="ARBA" id="ARBA00023136"/>
    </source>
</evidence>
<evidence type="ECO:0000256" key="1">
    <source>
        <dbReference type="ARBA" id="ARBA00004442"/>
    </source>
</evidence>
<dbReference type="PANTHER" id="PTHR30329">
    <property type="entry name" value="STATOR ELEMENT OF FLAGELLAR MOTOR COMPLEX"/>
    <property type="match status" value="1"/>
</dbReference>
<feature type="domain" description="OmpA-like" evidence="6">
    <location>
        <begin position="140"/>
        <end position="257"/>
    </location>
</feature>
<dbReference type="PROSITE" id="PS51123">
    <property type="entry name" value="OMPA_2"/>
    <property type="match status" value="1"/>
</dbReference>
<dbReference type="InterPro" id="IPR006665">
    <property type="entry name" value="OmpA-like"/>
</dbReference>
<dbReference type="GO" id="GO:0009279">
    <property type="term" value="C:cell outer membrane"/>
    <property type="evidence" value="ECO:0007669"/>
    <property type="project" value="UniProtKB-SubCell"/>
</dbReference>
<keyword evidence="3" id="KW-0998">Cell outer membrane</keyword>
<evidence type="ECO:0000256" key="5">
    <source>
        <dbReference type="SAM" id="MobiDB-lite"/>
    </source>
</evidence>
<dbReference type="Proteomes" id="UP000220246">
    <property type="component" value="Unassembled WGS sequence"/>
</dbReference>
<dbReference type="Gene3D" id="3.30.1330.60">
    <property type="entry name" value="OmpA-like domain"/>
    <property type="match status" value="1"/>
</dbReference>
<dbReference type="InterPro" id="IPR006664">
    <property type="entry name" value="OMP_bac"/>
</dbReference>
<evidence type="ECO:0000256" key="3">
    <source>
        <dbReference type="ARBA" id="ARBA00023237"/>
    </source>
</evidence>
<dbReference type="AlphaFoldDB" id="A0A2A7UTS7"/>
<organism evidence="7 8">
    <name type="scientific">Comamonas terrigena</name>
    <dbReference type="NCBI Taxonomy" id="32013"/>
    <lineage>
        <taxon>Bacteria</taxon>
        <taxon>Pseudomonadati</taxon>
        <taxon>Pseudomonadota</taxon>
        <taxon>Betaproteobacteria</taxon>
        <taxon>Burkholderiales</taxon>
        <taxon>Comamonadaceae</taxon>
        <taxon>Comamonas</taxon>
    </lineage>
</organism>
<reference evidence="8" key="1">
    <citation type="submission" date="2017-09" db="EMBL/GenBank/DDBJ databases">
        <title>FDA dAtabase for Regulatory Grade micrObial Sequences (FDA-ARGOS): Supporting development and validation of Infectious Disease Dx tests.</title>
        <authorList>
            <person name="Minogue T."/>
            <person name="Wolcott M."/>
            <person name="Wasieloski L."/>
            <person name="Aguilar W."/>
            <person name="Moore D."/>
            <person name="Tallon L."/>
            <person name="Sadzewicz L."/>
            <person name="Ott S."/>
            <person name="Zhao X."/>
            <person name="Nagaraj S."/>
            <person name="Vavikolanu K."/>
            <person name="Aluvathingal J."/>
            <person name="Nadendla S."/>
            <person name="Sichtig H."/>
        </authorList>
    </citation>
    <scope>NUCLEOTIDE SEQUENCE [LARGE SCALE GENOMIC DNA]</scope>
    <source>
        <strain evidence="8">FDAARGOS_394</strain>
    </source>
</reference>
<evidence type="ECO:0000313" key="7">
    <source>
        <dbReference type="EMBL" id="PEH88690.1"/>
    </source>
</evidence>
<dbReference type="InterPro" id="IPR036737">
    <property type="entry name" value="OmpA-like_sf"/>
</dbReference>